<dbReference type="Pfam" id="PF00005">
    <property type="entry name" value="ABC_tran"/>
    <property type="match status" value="1"/>
</dbReference>
<keyword evidence="11" id="KW-1185">Reference proteome</keyword>
<evidence type="ECO:0000259" key="9">
    <source>
        <dbReference type="PROSITE" id="PS50893"/>
    </source>
</evidence>
<evidence type="ECO:0000256" key="2">
    <source>
        <dbReference type="ARBA" id="ARBA00022448"/>
    </source>
</evidence>
<feature type="region of interest" description="Disordered" evidence="8">
    <location>
        <begin position="455"/>
        <end position="475"/>
    </location>
</feature>
<organism evidence="10 11">
    <name type="scientific">Suillus plorans</name>
    <dbReference type="NCBI Taxonomy" id="116603"/>
    <lineage>
        <taxon>Eukaryota</taxon>
        <taxon>Fungi</taxon>
        <taxon>Dikarya</taxon>
        <taxon>Basidiomycota</taxon>
        <taxon>Agaricomycotina</taxon>
        <taxon>Agaricomycetes</taxon>
        <taxon>Agaricomycetidae</taxon>
        <taxon>Boletales</taxon>
        <taxon>Suillineae</taxon>
        <taxon>Suillaceae</taxon>
        <taxon>Suillus</taxon>
    </lineage>
</organism>
<dbReference type="Proteomes" id="UP000719766">
    <property type="component" value="Unassembled WGS sequence"/>
</dbReference>
<dbReference type="OrthoDB" id="422637at2759"/>
<evidence type="ECO:0000256" key="5">
    <source>
        <dbReference type="ARBA" id="ARBA00022840"/>
    </source>
</evidence>
<dbReference type="SMART" id="SM00382">
    <property type="entry name" value="AAA"/>
    <property type="match status" value="1"/>
</dbReference>
<comment type="similarity">
    <text evidence="1">Belongs to the ABC transporter superfamily. ABCD family. Peroxisomal fatty acyl CoA transporter (TC 3.A.1.203) subfamily.</text>
</comment>
<dbReference type="RefSeq" id="XP_041163430.1">
    <property type="nucleotide sequence ID" value="XM_041306027.1"/>
</dbReference>
<keyword evidence="5" id="KW-0067">ATP-binding</keyword>
<dbReference type="PANTHER" id="PTHR11384">
    <property type="entry name" value="ATP-BINDING CASSETTE, SUB-FAMILY D MEMBER"/>
    <property type="match status" value="1"/>
</dbReference>
<feature type="region of interest" description="Disordered" evidence="8">
    <location>
        <begin position="483"/>
        <end position="502"/>
    </location>
</feature>
<dbReference type="GO" id="GO:0015910">
    <property type="term" value="P:long-chain fatty acid import into peroxisome"/>
    <property type="evidence" value="ECO:0007669"/>
    <property type="project" value="TreeGrafter"/>
</dbReference>
<dbReference type="PANTHER" id="PTHR11384:SF67">
    <property type="entry name" value="ATP-BINDING CASSETTE SUB-FAMILY D MEMBER 1"/>
    <property type="match status" value="1"/>
</dbReference>
<dbReference type="CDD" id="cd03223">
    <property type="entry name" value="ABCD_peroxisomal_ALDP"/>
    <property type="match status" value="1"/>
</dbReference>
<keyword evidence="7" id="KW-0472">Membrane</keyword>
<dbReference type="InterPro" id="IPR036640">
    <property type="entry name" value="ABC1_TM_sf"/>
</dbReference>
<gene>
    <name evidence="10" type="ORF">HD556DRAFT_1439957</name>
</gene>
<evidence type="ECO:0000256" key="1">
    <source>
        <dbReference type="ARBA" id="ARBA00008575"/>
    </source>
</evidence>
<dbReference type="InterPro" id="IPR003593">
    <property type="entry name" value="AAA+_ATPase"/>
</dbReference>
<evidence type="ECO:0000256" key="3">
    <source>
        <dbReference type="ARBA" id="ARBA00022692"/>
    </source>
</evidence>
<dbReference type="Pfam" id="PF06472">
    <property type="entry name" value="ABC_membrane_2"/>
    <property type="match status" value="1"/>
</dbReference>
<dbReference type="PROSITE" id="PS00211">
    <property type="entry name" value="ABC_TRANSPORTER_1"/>
    <property type="match status" value="1"/>
</dbReference>
<evidence type="ECO:0000313" key="10">
    <source>
        <dbReference type="EMBL" id="KAG1798889.1"/>
    </source>
</evidence>
<dbReference type="InterPro" id="IPR011527">
    <property type="entry name" value="ABC1_TM_dom"/>
</dbReference>
<evidence type="ECO:0000256" key="7">
    <source>
        <dbReference type="ARBA" id="ARBA00023136"/>
    </source>
</evidence>
<sequence length="803" mass="88496">MTIFSKPLNPNELFRHQSSRRPLLVLIATVLILRSRLFKPFRNKSSSTPTYSQSELAIDAVHFPLVHATPGLGLPFVHQLRSLLRIVLPSLYTREALLLTAHSTFLVLRTVLSIAVARLDGRIVRDLVSADGKGFLTGLALWFALAIPSIYTNSMIRHLQSTLSLRFRTRLTRYIHDLYLSSAPYLRYYRVPLHGIDQYITADVDAWAESVAGIYGNLMKPSLDLLLFTSQLARSLGFRGTVLLFINYYITAKILRAVTPAFGRLAAVEARLEGEYRAGVGRVGRESEEVAFYDGGARERDILTRTYLRLIKHVNSIYKIRIAYEWTEDFVIKYLWSAAGYGLIAVPLLITRKRSRDAGVVDGKGKRGRNQKSEADGIVAARTETYISNRRLLLSLADAGGRLMYAYKDLQEVAGLTGRLYTLLSTLHNLPPLPLALSGDGDTFALKDVDICIPEDPLTSPNSPSPTPSHSLATTSKLQAHAEPIPPAPSLEATSSETLSGPNTTLVRALTLTLRPGMHLMITGSNGVGKTAVARVLAGLWAPGSRSTLRSSMCTDGTVARPVDDALTRPTDDADGRPGVFVIPQRPYHPTGSLLSQIIYPHSVSEFTASPAALSELEILLDAAHLGYLVDREGGWDAVKEWRDVLSGGEKQRLAMARLYYHRPKFAILDECTSAVSSDVEGQMYEHAKALGITLITISLRPSLTKYHTHILTLTGDGTGSWTFNRIATPRAHEGRGENGLATPPGESEPTAGGGERELTTEDTGAKYLARVLEEIRVLESRIEESREWEKRVRELGEELKAK</sequence>
<dbReference type="SUPFAM" id="SSF90123">
    <property type="entry name" value="ABC transporter transmembrane region"/>
    <property type="match status" value="1"/>
</dbReference>
<dbReference type="GO" id="GO:0006635">
    <property type="term" value="P:fatty acid beta-oxidation"/>
    <property type="evidence" value="ECO:0007669"/>
    <property type="project" value="TreeGrafter"/>
</dbReference>
<evidence type="ECO:0000313" key="11">
    <source>
        <dbReference type="Proteomes" id="UP000719766"/>
    </source>
</evidence>
<keyword evidence="2" id="KW-0813">Transport</keyword>
<dbReference type="GO" id="GO:0005524">
    <property type="term" value="F:ATP binding"/>
    <property type="evidence" value="ECO:0007669"/>
    <property type="project" value="UniProtKB-KW"/>
</dbReference>
<comment type="caution">
    <text evidence="10">The sequence shown here is derived from an EMBL/GenBank/DDBJ whole genome shotgun (WGS) entry which is preliminary data.</text>
</comment>
<feature type="compositionally biased region" description="Low complexity" evidence="8">
    <location>
        <begin position="457"/>
        <end position="472"/>
    </location>
</feature>
<dbReference type="InterPro" id="IPR050835">
    <property type="entry name" value="ABC_transporter_sub-D"/>
</dbReference>
<dbReference type="InterPro" id="IPR027417">
    <property type="entry name" value="P-loop_NTPase"/>
</dbReference>
<keyword evidence="4" id="KW-0547">Nucleotide-binding</keyword>
<dbReference type="SUPFAM" id="SSF52540">
    <property type="entry name" value="P-loop containing nucleoside triphosphate hydrolases"/>
    <property type="match status" value="1"/>
</dbReference>
<dbReference type="InterPro" id="IPR017871">
    <property type="entry name" value="ABC_transporter-like_CS"/>
</dbReference>
<accession>A0A9P7DN36</accession>
<protein>
    <submittedName>
        <fullName evidence="10">ABC transporter transmembrane region 2-domain-containing protein</fullName>
    </submittedName>
</protein>
<name>A0A9P7DN36_9AGAM</name>
<evidence type="ECO:0000256" key="6">
    <source>
        <dbReference type="ARBA" id="ARBA00022989"/>
    </source>
</evidence>
<feature type="domain" description="ABC transporter" evidence="9">
    <location>
        <begin position="491"/>
        <end position="741"/>
    </location>
</feature>
<dbReference type="GO" id="GO:0007031">
    <property type="term" value="P:peroxisome organization"/>
    <property type="evidence" value="ECO:0007669"/>
    <property type="project" value="TreeGrafter"/>
</dbReference>
<dbReference type="Gene3D" id="3.40.50.300">
    <property type="entry name" value="P-loop containing nucleotide triphosphate hydrolases"/>
    <property type="match status" value="1"/>
</dbReference>
<keyword evidence="6" id="KW-1133">Transmembrane helix</keyword>
<proteinExistence type="inferred from homology"/>
<dbReference type="EMBL" id="JABBWE010000012">
    <property type="protein sequence ID" value="KAG1798889.1"/>
    <property type="molecule type" value="Genomic_DNA"/>
</dbReference>
<dbReference type="InterPro" id="IPR003439">
    <property type="entry name" value="ABC_transporter-like_ATP-bd"/>
</dbReference>
<dbReference type="GO" id="GO:0140359">
    <property type="term" value="F:ABC-type transporter activity"/>
    <property type="evidence" value="ECO:0007669"/>
    <property type="project" value="InterPro"/>
</dbReference>
<feature type="compositionally biased region" description="Polar residues" evidence="8">
    <location>
        <begin position="492"/>
        <end position="502"/>
    </location>
</feature>
<dbReference type="GO" id="GO:0005324">
    <property type="term" value="F:long-chain fatty acid transmembrane transporter activity"/>
    <property type="evidence" value="ECO:0007669"/>
    <property type="project" value="TreeGrafter"/>
</dbReference>
<dbReference type="AlphaFoldDB" id="A0A9P7DN36"/>
<evidence type="ECO:0000256" key="4">
    <source>
        <dbReference type="ARBA" id="ARBA00022741"/>
    </source>
</evidence>
<dbReference type="GO" id="GO:0016887">
    <property type="term" value="F:ATP hydrolysis activity"/>
    <property type="evidence" value="ECO:0007669"/>
    <property type="project" value="InterPro"/>
</dbReference>
<dbReference type="PROSITE" id="PS50893">
    <property type="entry name" value="ABC_TRANSPORTER_2"/>
    <property type="match status" value="1"/>
</dbReference>
<dbReference type="GeneID" id="64599791"/>
<reference evidence="10" key="1">
    <citation type="journal article" date="2020" name="New Phytol.">
        <title>Comparative genomics reveals dynamic genome evolution in host specialist ectomycorrhizal fungi.</title>
        <authorList>
            <person name="Lofgren L.A."/>
            <person name="Nguyen N.H."/>
            <person name="Vilgalys R."/>
            <person name="Ruytinx J."/>
            <person name="Liao H.L."/>
            <person name="Branco S."/>
            <person name="Kuo A."/>
            <person name="LaButti K."/>
            <person name="Lipzen A."/>
            <person name="Andreopoulos W."/>
            <person name="Pangilinan J."/>
            <person name="Riley R."/>
            <person name="Hundley H."/>
            <person name="Na H."/>
            <person name="Barry K."/>
            <person name="Grigoriev I.V."/>
            <person name="Stajich J.E."/>
            <person name="Kennedy P.G."/>
        </authorList>
    </citation>
    <scope>NUCLEOTIDE SEQUENCE</scope>
    <source>
        <strain evidence="10">S12</strain>
    </source>
</reference>
<keyword evidence="3 10" id="KW-0812">Transmembrane</keyword>
<dbReference type="GO" id="GO:0042760">
    <property type="term" value="P:very long-chain fatty acid catabolic process"/>
    <property type="evidence" value="ECO:0007669"/>
    <property type="project" value="TreeGrafter"/>
</dbReference>
<feature type="region of interest" description="Disordered" evidence="8">
    <location>
        <begin position="733"/>
        <end position="765"/>
    </location>
</feature>
<evidence type="ECO:0000256" key="8">
    <source>
        <dbReference type="SAM" id="MobiDB-lite"/>
    </source>
</evidence>
<dbReference type="GO" id="GO:0005778">
    <property type="term" value="C:peroxisomal membrane"/>
    <property type="evidence" value="ECO:0007669"/>
    <property type="project" value="TreeGrafter"/>
</dbReference>